<reference evidence="1 2" key="1">
    <citation type="journal article" date="2018" name="J. Allergy Clin. Immunol.">
        <title>High-quality assembly of Dermatophagoides pteronyssinus genome and transcriptome reveals a wide range of novel allergens.</title>
        <authorList>
            <person name="Liu X.Y."/>
            <person name="Yang K.Y."/>
            <person name="Wang M.Q."/>
            <person name="Kwok J.S."/>
            <person name="Zeng X."/>
            <person name="Yang Z."/>
            <person name="Xiao X.J."/>
            <person name="Lau C.P."/>
            <person name="Li Y."/>
            <person name="Huang Z.M."/>
            <person name="Ba J.G."/>
            <person name="Yim A.K."/>
            <person name="Ouyang C.Y."/>
            <person name="Ngai S.M."/>
            <person name="Chan T.F."/>
            <person name="Leung E.L."/>
            <person name="Liu L."/>
            <person name="Liu Z.G."/>
            <person name="Tsui S.K."/>
        </authorList>
    </citation>
    <scope>NUCLEOTIDE SEQUENCE [LARGE SCALE GENOMIC DNA]</scope>
    <source>
        <strain evidence="1">Derp</strain>
    </source>
</reference>
<dbReference type="EMBL" id="NJHN03000123">
    <property type="protein sequence ID" value="KAH9413125.1"/>
    <property type="molecule type" value="Genomic_DNA"/>
</dbReference>
<gene>
    <name evidence="1" type="ORF">DERP_006811</name>
</gene>
<keyword evidence="2" id="KW-1185">Reference proteome</keyword>
<reference evidence="1 2" key="2">
    <citation type="journal article" date="2022" name="Mol. Biol. Evol.">
        <title>Comparative Genomics Reveals Insights into the Divergent Evolution of Astigmatic Mites and Household Pest Adaptations.</title>
        <authorList>
            <person name="Xiong Q."/>
            <person name="Wan A.T."/>
            <person name="Liu X."/>
            <person name="Fung C.S."/>
            <person name="Xiao X."/>
            <person name="Malainual N."/>
            <person name="Hou J."/>
            <person name="Wang L."/>
            <person name="Wang M."/>
            <person name="Yang K.Y."/>
            <person name="Cui Y."/>
            <person name="Leung E.L."/>
            <person name="Nong W."/>
            <person name="Shin S.K."/>
            <person name="Au S.W."/>
            <person name="Jeong K.Y."/>
            <person name="Chew F.T."/>
            <person name="Hui J.H."/>
            <person name="Leung T.F."/>
            <person name="Tungtrongchitr A."/>
            <person name="Zhong N."/>
            <person name="Liu Z."/>
            <person name="Tsui S.K."/>
        </authorList>
    </citation>
    <scope>NUCLEOTIDE SEQUENCE [LARGE SCALE GENOMIC DNA]</scope>
    <source>
        <strain evidence="1">Derp</strain>
    </source>
</reference>
<protein>
    <submittedName>
        <fullName evidence="1">Uncharacterized protein</fullName>
    </submittedName>
</protein>
<dbReference type="Proteomes" id="UP000887458">
    <property type="component" value="Unassembled WGS sequence"/>
</dbReference>
<evidence type="ECO:0000313" key="2">
    <source>
        <dbReference type="Proteomes" id="UP000887458"/>
    </source>
</evidence>
<accession>A0ABQ8IS31</accession>
<evidence type="ECO:0000313" key="1">
    <source>
        <dbReference type="EMBL" id="KAH9413125.1"/>
    </source>
</evidence>
<comment type="caution">
    <text evidence="1">The sequence shown here is derived from an EMBL/GenBank/DDBJ whole genome shotgun (WGS) entry which is preliminary data.</text>
</comment>
<organism evidence="1 2">
    <name type="scientific">Dermatophagoides pteronyssinus</name>
    <name type="common">European house dust mite</name>
    <dbReference type="NCBI Taxonomy" id="6956"/>
    <lineage>
        <taxon>Eukaryota</taxon>
        <taxon>Metazoa</taxon>
        <taxon>Ecdysozoa</taxon>
        <taxon>Arthropoda</taxon>
        <taxon>Chelicerata</taxon>
        <taxon>Arachnida</taxon>
        <taxon>Acari</taxon>
        <taxon>Acariformes</taxon>
        <taxon>Sarcoptiformes</taxon>
        <taxon>Astigmata</taxon>
        <taxon>Psoroptidia</taxon>
        <taxon>Analgoidea</taxon>
        <taxon>Pyroglyphidae</taxon>
        <taxon>Dermatophagoidinae</taxon>
        <taxon>Dermatophagoides</taxon>
    </lineage>
</organism>
<proteinExistence type="predicted"/>
<sequence length="76" mass="9372">MALDIDKIKIFLELYHHEYFSCYSDGGGKSCLFHVRQHHYYPYNIQQYEDYLIDFCRCLLRYINIFVYSQEKEKKS</sequence>
<name>A0ABQ8IS31_DERPT</name>